<dbReference type="EMBL" id="HACG01052172">
    <property type="protein sequence ID" value="CEK99043.1"/>
    <property type="molecule type" value="Transcribed_RNA"/>
</dbReference>
<accession>A0A0B7C1F4</accession>
<feature type="non-terminal residue" evidence="1">
    <location>
        <position position="75"/>
    </location>
</feature>
<feature type="non-terminal residue" evidence="1">
    <location>
        <position position="1"/>
    </location>
</feature>
<gene>
    <name evidence="1" type="primary">ORF220256</name>
</gene>
<name>A0A0B7C1F4_9EUPU</name>
<evidence type="ECO:0000313" key="1">
    <source>
        <dbReference type="EMBL" id="CEK99043.1"/>
    </source>
</evidence>
<evidence type="ECO:0008006" key="2">
    <source>
        <dbReference type="Google" id="ProtNLM"/>
    </source>
</evidence>
<dbReference type="AlphaFoldDB" id="A0A0B7C1F4"/>
<organism evidence="1">
    <name type="scientific">Arion vulgaris</name>
    <dbReference type="NCBI Taxonomy" id="1028688"/>
    <lineage>
        <taxon>Eukaryota</taxon>
        <taxon>Metazoa</taxon>
        <taxon>Spiralia</taxon>
        <taxon>Lophotrochozoa</taxon>
        <taxon>Mollusca</taxon>
        <taxon>Gastropoda</taxon>
        <taxon>Heterobranchia</taxon>
        <taxon>Euthyneura</taxon>
        <taxon>Panpulmonata</taxon>
        <taxon>Eupulmonata</taxon>
        <taxon>Stylommatophora</taxon>
        <taxon>Helicina</taxon>
        <taxon>Arionoidea</taxon>
        <taxon>Arionidae</taxon>
        <taxon>Arion</taxon>
    </lineage>
</organism>
<proteinExistence type="predicted"/>
<protein>
    <recommendedName>
        <fullName evidence="2">EGF-like domain-containing protein</fullName>
    </recommendedName>
</protein>
<sequence length="75" mass="8322">RNRTNKELFCKNLKWSASVWPKCIEAEDDVCEIDNGGCHHYCTPTGIETHSCSCYDGYNLAGDAKTCTDADECAI</sequence>
<dbReference type="Gene3D" id="2.10.25.10">
    <property type="entry name" value="Laminin"/>
    <property type="match status" value="1"/>
</dbReference>
<dbReference type="SUPFAM" id="SSF57196">
    <property type="entry name" value="EGF/Laminin"/>
    <property type="match status" value="1"/>
</dbReference>
<dbReference type="Pfam" id="PF14670">
    <property type="entry name" value="FXa_inhibition"/>
    <property type="match status" value="1"/>
</dbReference>
<reference evidence="1" key="1">
    <citation type="submission" date="2014-12" db="EMBL/GenBank/DDBJ databases">
        <title>Insight into the proteome of Arion vulgaris.</title>
        <authorList>
            <person name="Aradska J."/>
            <person name="Bulat T."/>
            <person name="Smidak R."/>
            <person name="Sarate P."/>
            <person name="Gangsoo J."/>
            <person name="Sialana F."/>
            <person name="Bilban M."/>
            <person name="Lubec G."/>
        </authorList>
    </citation>
    <scope>NUCLEOTIDE SEQUENCE</scope>
    <source>
        <tissue evidence="1">Skin</tissue>
    </source>
</reference>